<comment type="similarity">
    <text evidence="1">Belongs to the bacterial solute-binding protein 5 family.</text>
</comment>
<dbReference type="EMBL" id="JAEKNR010000155">
    <property type="protein sequence ID" value="MBJ7599528.1"/>
    <property type="molecule type" value="Genomic_DNA"/>
</dbReference>
<evidence type="ECO:0000313" key="6">
    <source>
        <dbReference type="Proteomes" id="UP000612893"/>
    </source>
</evidence>
<evidence type="ECO:0000256" key="1">
    <source>
        <dbReference type="ARBA" id="ARBA00005695"/>
    </source>
</evidence>
<dbReference type="Pfam" id="PF00496">
    <property type="entry name" value="SBP_bac_5"/>
    <property type="match status" value="1"/>
</dbReference>
<dbReference type="GO" id="GO:0042597">
    <property type="term" value="C:periplasmic space"/>
    <property type="evidence" value="ECO:0007669"/>
    <property type="project" value="UniProtKB-ARBA"/>
</dbReference>
<dbReference type="Proteomes" id="UP000612893">
    <property type="component" value="Unassembled WGS sequence"/>
</dbReference>
<dbReference type="Gene3D" id="3.90.76.10">
    <property type="entry name" value="Dipeptide-binding Protein, Domain 1"/>
    <property type="match status" value="1"/>
</dbReference>
<feature type="domain" description="Solute-binding protein family 5" evidence="4">
    <location>
        <begin position="123"/>
        <end position="479"/>
    </location>
</feature>
<accession>A0A934KBV4</accession>
<dbReference type="AlphaFoldDB" id="A0A934KBV4"/>
<organism evidence="5 6">
    <name type="scientific">Candidatus Nephthysia bennettiae</name>
    <dbReference type="NCBI Taxonomy" id="3127016"/>
    <lineage>
        <taxon>Bacteria</taxon>
        <taxon>Bacillati</taxon>
        <taxon>Candidatus Dormiibacterota</taxon>
        <taxon>Candidatus Dormibacteria</taxon>
        <taxon>Candidatus Dormibacterales</taxon>
        <taxon>Candidatus Dormibacteraceae</taxon>
        <taxon>Candidatus Nephthysia</taxon>
    </lineage>
</organism>
<dbReference type="InterPro" id="IPR000914">
    <property type="entry name" value="SBP_5_dom"/>
</dbReference>
<keyword evidence="6" id="KW-1185">Reference proteome</keyword>
<dbReference type="PIRSF" id="PIRSF002741">
    <property type="entry name" value="MppA"/>
    <property type="match status" value="1"/>
</dbReference>
<dbReference type="Gene3D" id="3.10.105.10">
    <property type="entry name" value="Dipeptide-binding Protein, Domain 3"/>
    <property type="match status" value="1"/>
</dbReference>
<proteinExistence type="inferred from homology"/>
<evidence type="ECO:0000313" key="5">
    <source>
        <dbReference type="EMBL" id="MBJ7599528.1"/>
    </source>
</evidence>
<reference evidence="5" key="1">
    <citation type="submission" date="2020-10" db="EMBL/GenBank/DDBJ databases">
        <title>Ca. Dormibacterota MAGs.</title>
        <authorList>
            <person name="Montgomery K."/>
        </authorList>
    </citation>
    <scope>NUCLEOTIDE SEQUENCE [LARGE SCALE GENOMIC DNA]</scope>
    <source>
        <strain evidence="5">SC8812_S17_10</strain>
    </source>
</reference>
<dbReference type="PANTHER" id="PTHR30290:SF9">
    <property type="entry name" value="OLIGOPEPTIDE-BINDING PROTEIN APPA"/>
    <property type="match status" value="1"/>
</dbReference>
<dbReference type="GO" id="GO:0015833">
    <property type="term" value="P:peptide transport"/>
    <property type="evidence" value="ECO:0007669"/>
    <property type="project" value="TreeGrafter"/>
</dbReference>
<dbReference type="CDD" id="cd00995">
    <property type="entry name" value="PBP2_NikA_DppA_OppA_like"/>
    <property type="match status" value="1"/>
</dbReference>
<keyword evidence="3" id="KW-0732">Signal</keyword>
<evidence type="ECO:0000256" key="3">
    <source>
        <dbReference type="ARBA" id="ARBA00022729"/>
    </source>
</evidence>
<dbReference type="GO" id="GO:1904680">
    <property type="term" value="F:peptide transmembrane transporter activity"/>
    <property type="evidence" value="ECO:0007669"/>
    <property type="project" value="TreeGrafter"/>
</dbReference>
<dbReference type="GO" id="GO:0043190">
    <property type="term" value="C:ATP-binding cassette (ABC) transporter complex"/>
    <property type="evidence" value="ECO:0007669"/>
    <property type="project" value="InterPro"/>
</dbReference>
<gene>
    <name evidence="5" type="ORF">JF922_15795</name>
</gene>
<evidence type="ECO:0000259" key="4">
    <source>
        <dbReference type="Pfam" id="PF00496"/>
    </source>
</evidence>
<evidence type="ECO:0000256" key="2">
    <source>
        <dbReference type="ARBA" id="ARBA00022448"/>
    </source>
</evidence>
<keyword evidence="2" id="KW-0813">Transport</keyword>
<dbReference type="RefSeq" id="WP_338203046.1">
    <property type="nucleotide sequence ID" value="NZ_JAEKNR010000155.1"/>
</dbReference>
<dbReference type="InterPro" id="IPR030678">
    <property type="entry name" value="Peptide/Ni-bd"/>
</dbReference>
<sequence>MSQEIDRPLARSIVDQQAGALGGLVHGLQTGRVSRRAFIHRAALLGVSLASIEAIIAACGSGSQSSTGTSTATGPPKRGGTLKAAFSADPAGFDPQRGPSGMSHVVIEQVYSTLMALNPEAVPQPELAEAHEVSSDGLAYTFKLRPGIKFHNGDDLTAEDVKFSFDRLLAPNSGYSYTSQIETIKKIEAVDPLTVRFTLSQRTGPFLVYMAFPGSSIVPKKLVQSGHDLNAKPIGSGPFQFVSYEPRSAIKFIRNQNYFEKGKPYFDAMEYRLIGDITALTTAVESGQVNFSNEIPPKDWRRIKRSKDLATQTLEGSRFNWLVPNNSHKPFDNVRIRQAISYALDRQALVDGAFFGQATPITGGVIPKWNWGYAPETKLAPVKGDVAKAKSMLAQVGFPNGFTTSMTIVSSFPQQIAMAPIIQANLEKVGIKAKIGTMEVPRYWDEVWSTSNFDITTMYWLSPLADPDDFVTNNYSSTAAVNVQKYASKKMDELLAQAKSAPTQDARKDLYKQMQQLSMDDMPIVPLVNGWLLIAHSNKLQNYKPMRTGFLKTLKDAWFA</sequence>
<protein>
    <submittedName>
        <fullName evidence="5">ABC transporter substrate-binding protein</fullName>
    </submittedName>
</protein>
<dbReference type="Gene3D" id="3.40.190.10">
    <property type="entry name" value="Periplasmic binding protein-like II"/>
    <property type="match status" value="1"/>
</dbReference>
<dbReference type="PANTHER" id="PTHR30290">
    <property type="entry name" value="PERIPLASMIC BINDING COMPONENT OF ABC TRANSPORTER"/>
    <property type="match status" value="1"/>
</dbReference>
<comment type="caution">
    <text evidence="5">The sequence shown here is derived from an EMBL/GenBank/DDBJ whole genome shotgun (WGS) entry which is preliminary data.</text>
</comment>
<dbReference type="SUPFAM" id="SSF53850">
    <property type="entry name" value="Periplasmic binding protein-like II"/>
    <property type="match status" value="1"/>
</dbReference>
<name>A0A934KBV4_9BACT</name>
<dbReference type="InterPro" id="IPR039424">
    <property type="entry name" value="SBP_5"/>
</dbReference>